<organism evidence="1 2">
    <name type="scientific">Streptomyces virginiae</name>
    <name type="common">Streptomyces cinnamonensis</name>
    <dbReference type="NCBI Taxonomy" id="1961"/>
    <lineage>
        <taxon>Bacteria</taxon>
        <taxon>Bacillati</taxon>
        <taxon>Actinomycetota</taxon>
        <taxon>Actinomycetes</taxon>
        <taxon>Kitasatosporales</taxon>
        <taxon>Streptomycetaceae</taxon>
        <taxon>Streptomyces</taxon>
    </lineage>
</organism>
<evidence type="ECO:0000313" key="1">
    <source>
        <dbReference type="EMBL" id="GHI17569.1"/>
    </source>
</evidence>
<dbReference type="Proteomes" id="UP000660554">
    <property type="component" value="Unassembled WGS sequence"/>
</dbReference>
<name>A0ABQ3NXU0_STRVG</name>
<sequence>MAGPPQWAHDAHKPGHHLSPAPCLCAFRSMGCHRRYRTPARHARTSNEVSLTEHAYGMPGCPSKSTRGLPWVSEPITRIPWHGRHIRIDPLARWCAPTRTGDGGRRAGFLPREAPAVTADGRAPLIGRRQGFHPPLRTGVQRCPAPADTWWRGEEPPTAVYRGEAWGLGRT</sequence>
<reference evidence="2" key="1">
    <citation type="submission" date="2020-09" db="EMBL/GenBank/DDBJ databases">
        <title>Whole genome shotgun sequence of Streptomyces cinnamonensis NBRC 15873.</title>
        <authorList>
            <person name="Komaki H."/>
            <person name="Tamura T."/>
        </authorList>
    </citation>
    <scope>NUCLEOTIDE SEQUENCE [LARGE SCALE GENOMIC DNA]</scope>
    <source>
        <strain evidence="2">NBRC 15873</strain>
    </source>
</reference>
<evidence type="ECO:0000313" key="2">
    <source>
        <dbReference type="Proteomes" id="UP000660554"/>
    </source>
</evidence>
<accession>A0ABQ3NXU0</accession>
<comment type="caution">
    <text evidence="1">The sequence shown here is derived from an EMBL/GenBank/DDBJ whole genome shotgun (WGS) entry which is preliminary data.</text>
</comment>
<keyword evidence="2" id="KW-1185">Reference proteome</keyword>
<proteinExistence type="predicted"/>
<protein>
    <submittedName>
        <fullName evidence="1">Uncharacterized protein</fullName>
    </submittedName>
</protein>
<gene>
    <name evidence="1" type="ORF">Scinn_70320</name>
</gene>
<dbReference type="EMBL" id="BNDV01000017">
    <property type="protein sequence ID" value="GHI17569.1"/>
    <property type="molecule type" value="Genomic_DNA"/>
</dbReference>